<dbReference type="AlphaFoldDB" id="Q8NLJ6"/>
<protein>
    <submittedName>
        <fullName evidence="2">Hypothetical membrane protein</fullName>
    </submittedName>
</protein>
<keyword evidence="1" id="KW-0472">Membrane</keyword>
<evidence type="ECO:0000313" key="2">
    <source>
        <dbReference type="EMBL" id="BAC00340.1"/>
    </source>
</evidence>
<reference evidence="3" key="1">
    <citation type="journal article" date="2003" name="Appl. Microbiol. Biotechnol.">
        <title>The Corynebacterium glutamicum genome: features and impacts on biotechnological processes.</title>
        <authorList>
            <person name="Ikeda M."/>
            <person name="Nakagawa S."/>
        </authorList>
    </citation>
    <scope>NUCLEOTIDE SEQUENCE [LARGE SCALE GENOMIC DNA]</scope>
    <source>
        <strain evidence="3">ATCC 13032 / DSM 20300 / BCRC 11384 / JCM 1318 / LMG 3730 / NCIMB 10025</strain>
    </source>
</reference>
<accession>Q6M1R8</accession>
<name>Q8NLJ6_CORGL</name>
<dbReference type="HOGENOM" id="CLU_206425_0_0_11"/>
<gene>
    <name evidence="2" type="ordered locus">Cgl2946</name>
</gene>
<evidence type="ECO:0000313" key="3">
    <source>
        <dbReference type="Proteomes" id="UP000000582"/>
    </source>
</evidence>
<organism evidence="2 3">
    <name type="scientific">Corynebacterium glutamicum (strain ATCC 13032 / DSM 20300 / JCM 1318 / BCRC 11384 / CCUG 27702 / LMG 3730 / NBRC 12168 / NCIMB 10025 / NRRL B-2784 / 534)</name>
    <dbReference type="NCBI Taxonomy" id="196627"/>
    <lineage>
        <taxon>Bacteria</taxon>
        <taxon>Bacillati</taxon>
        <taxon>Actinomycetota</taxon>
        <taxon>Actinomycetes</taxon>
        <taxon>Mycobacteriales</taxon>
        <taxon>Corynebacteriaceae</taxon>
        <taxon>Corynebacterium</taxon>
    </lineage>
</organism>
<dbReference type="PATRIC" id="fig|196627.13.peg.2873"/>
<proteinExistence type="predicted"/>
<sequence length="69" mass="7755">MRMLFENSIVCHLLFLSLPQITLGDVWWVMPGGGSPILSITVNNNLIVGMILWVCLFPVKGFRPTLKAR</sequence>
<accession>Q8NLJ6</accession>
<keyword evidence="3" id="KW-1185">Reference proteome</keyword>
<evidence type="ECO:0000256" key="1">
    <source>
        <dbReference type="SAM" id="Phobius"/>
    </source>
</evidence>
<dbReference type="KEGG" id="cgl:Cgl2946"/>
<keyword evidence="1" id="KW-0812">Transmembrane</keyword>
<feature type="transmembrane region" description="Helical" evidence="1">
    <location>
        <begin position="40"/>
        <end position="59"/>
    </location>
</feature>
<dbReference type="BioCyc" id="CORYNE:G18NG-12567-MONOMER"/>
<dbReference type="KEGG" id="cgb:cg3260"/>
<dbReference type="Proteomes" id="UP000000582">
    <property type="component" value="Chromosome"/>
</dbReference>
<dbReference type="EMBL" id="BA000036">
    <property type="protein sequence ID" value="BAC00340.1"/>
    <property type="molecule type" value="Genomic_DNA"/>
</dbReference>
<keyword evidence="1" id="KW-1133">Transmembrane helix</keyword>
<dbReference type="STRING" id="196627.cg3260"/>